<proteinExistence type="predicted"/>
<keyword evidence="1" id="KW-0732">Signal</keyword>
<gene>
    <name evidence="3" type="ORF">ACFSJC_17370</name>
</gene>
<organism evidence="3 4">
    <name type="scientific">Thiorhodococcus fuscus</name>
    <dbReference type="NCBI Taxonomy" id="527200"/>
    <lineage>
        <taxon>Bacteria</taxon>
        <taxon>Pseudomonadati</taxon>
        <taxon>Pseudomonadota</taxon>
        <taxon>Gammaproteobacteria</taxon>
        <taxon>Chromatiales</taxon>
        <taxon>Chromatiaceae</taxon>
        <taxon>Thiorhodococcus</taxon>
    </lineage>
</organism>
<comment type="caution">
    <text evidence="3">The sequence shown here is derived from an EMBL/GenBank/DDBJ whole genome shotgun (WGS) entry which is preliminary data.</text>
</comment>
<feature type="chain" id="PRO_5047187551" evidence="1">
    <location>
        <begin position="27"/>
        <end position="132"/>
    </location>
</feature>
<dbReference type="EMBL" id="JBHUHX010000052">
    <property type="protein sequence ID" value="MFD2113620.1"/>
    <property type="molecule type" value="Genomic_DNA"/>
</dbReference>
<dbReference type="Pfam" id="PF18602">
    <property type="entry name" value="Rap1a"/>
    <property type="match status" value="1"/>
</dbReference>
<evidence type="ECO:0000259" key="2">
    <source>
        <dbReference type="Pfam" id="PF18602"/>
    </source>
</evidence>
<sequence>MPTHPLFAATLGAAVAALLASQSAIAVQDEDIDFDTTEDLYQVCSVEPGAPEYVPASFACRGFIHGAVQYHDAVTDRKKLKPLICYPKSVTIDDGRMAFLAWAKKNAGNETLMNETPVVGLVRALAEKYPCK</sequence>
<evidence type="ECO:0000313" key="3">
    <source>
        <dbReference type="EMBL" id="MFD2113620.1"/>
    </source>
</evidence>
<reference evidence="4" key="1">
    <citation type="journal article" date="2019" name="Int. J. Syst. Evol. Microbiol.">
        <title>The Global Catalogue of Microorganisms (GCM) 10K type strain sequencing project: providing services to taxonomists for standard genome sequencing and annotation.</title>
        <authorList>
            <consortium name="The Broad Institute Genomics Platform"/>
            <consortium name="The Broad Institute Genome Sequencing Center for Infectious Disease"/>
            <person name="Wu L."/>
            <person name="Ma J."/>
        </authorList>
    </citation>
    <scope>NUCLEOTIDE SEQUENCE [LARGE SCALE GENOMIC DNA]</scope>
    <source>
        <strain evidence="4">KACC 12597</strain>
    </source>
</reference>
<name>A0ABW4YD57_9GAMM</name>
<evidence type="ECO:0000313" key="4">
    <source>
        <dbReference type="Proteomes" id="UP001597337"/>
    </source>
</evidence>
<dbReference type="RefSeq" id="WP_386028455.1">
    <property type="nucleotide sequence ID" value="NZ_JBHUHX010000052.1"/>
</dbReference>
<accession>A0ABW4YD57</accession>
<dbReference type="InterPro" id="IPR041238">
    <property type="entry name" value="Rap1a"/>
</dbReference>
<keyword evidence="4" id="KW-1185">Reference proteome</keyword>
<feature type="signal peptide" evidence="1">
    <location>
        <begin position="1"/>
        <end position="26"/>
    </location>
</feature>
<protein>
    <submittedName>
        <fullName evidence="3">Rap1a/Tai family immunity protein</fullName>
    </submittedName>
</protein>
<dbReference type="Proteomes" id="UP001597337">
    <property type="component" value="Unassembled WGS sequence"/>
</dbReference>
<evidence type="ECO:0000256" key="1">
    <source>
        <dbReference type="SAM" id="SignalP"/>
    </source>
</evidence>
<feature type="domain" description="Rap1a immunity protein" evidence="2">
    <location>
        <begin position="36"/>
        <end position="131"/>
    </location>
</feature>